<feature type="region of interest" description="Disordered" evidence="1">
    <location>
        <begin position="1"/>
        <end position="83"/>
    </location>
</feature>
<feature type="region of interest" description="Disordered" evidence="1">
    <location>
        <begin position="233"/>
        <end position="266"/>
    </location>
</feature>
<reference evidence="2" key="1">
    <citation type="submission" date="2021-01" db="EMBL/GenBank/DDBJ databases">
        <authorList>
            <person name="Corre E."/>
            <person name="Pelletier E."/>
            <person name="Niang G."/>
            <person name="Scheremetjew M."/>
            <person name="Finn R."/>
            <person name="Kale V."/>
            <person name="Holt S."/>
            <person name="Cochrane G."/>
            <person name="Meng A."/>
            <person name="Brown T."/>
            <person name="Cohen L."/>
        </authorList>
    </citation>
    <scope>NUCLEOTIDE SEQUENCE</scope>
    <source>
        <strain evidence="2">CCMP2084</strain>
    </source>
</reference>
<feature type="compositionally biased region" description="Low complexity" evidence="1">
    <location>
        <begin position="73"/>
        <end position="83"/>
    </location>
</feature>
<dbReference type="AlphaFoldDB" id="A0A7S2UNT0"/>
<name>A0A7S2UNT0_9STRA</name>
<feature type="compositionally biased region" description="Low complexity" evidence="1">
    <location>
        <begin position="242"/>
        <end position="256"/>
    </location>
</feature>
<feature type="compositionally biased region" description="Polar residues" evidence="1">
    <location>
        <begin position="50"/>
        <end position="69"/>
    </location>
</feature>
<accession>A0A7S2UNT0</accession>
<protein>
    <submittedName>
        <fullName evidence="2">Uncharacterized protein</fullName>
    </submittedName>
</protein>
<feature type="compositionally biased region" description="Basic residues" evidence="1">
    <location>
        <begin position="1"/>
        <end position="10"/>
    </location>
</feature>
<evidence type="ECO:0000256" key="1">
    <source>
        <dbReference type="SAM" id="MobiDB-lite"/>
    </source>
</evidence>
<organism evidence="2">
    <name type="scientific">Attheya septentrionalis</name>
    <dbReference type="NCBI Taxonomy" id="420275"/>
    <lineage>
        <taxon>Eukaryota</taxon>
        <taxon>Sar</taxon>
        <taxon>Stramenopiles</taxon>
        <taxon>Ochrophyta</taxon>
        <taxon>Bacillariophyta</taxon>
        <taxon>Coscinodiscophyceae</taxon>
        <taxon>Chaetocerotophycidae</taxon>
        <taxon>Chaetocerotales</taxon>
        <taxon>Attheyaceae</taxon>
        <taxon>Attheya</taxon>
    </lineage>
</organism>
<gene>
    <name evidence="2" type="ORF">ASEP1449_LOCUS15044</name>
</gene>
<proteinExistence type="predicted"/>
<sequence>MPHSNQRRRSLPMANQRESSPTHSDSPRPRPRTRRDVSSTTNKRARRSNEPASPSASHLVSPPVTTTRNYRPAQAAGEAEGETAVQQLHSSFRWETAPLYVRLQIETKGRTGNAFRTTDFFMEPDGFECNVLSSETGQDMSDFVSGIMREHEFELHDHNNTGTCIFTRGSPPESLATEHVKSKRKEELEPLHHNYSIEDVLKKSSFLVWDVAPNLGSLKCRVLDLLVRSQKTGSGPRRAMVSSSSTMQQSASSSSSSKRRATPVTDAKTTLALKLGPPIKRFDIKDGGTTTRLVEKPSTTTCMLLEVEPSNDPSGQGERIGWIYRAVLNKAKKASEYKDKSGGLVFAPNAELYIKEPGQSLKASKVPLDSTDEAWKLFNRYRAKDSSATITFYIALAHMKSDQTAAGSDVESMDGDEMADYSQNVASGFIMNTSPAKMVKVTNKVRRAESQEKFSNEGAARKFLVRCIGYEGCDFYKSMPGQLFKLATIFIGNKLGTKAWEEFACSEDDPASWPGLDILPNFNEPPYSSLVPRSPEGGSLLPCTGAYEIDSETGHPLMAEVRGGGPSVSRDGTSSDLASCLADGLKNHGSASKDGMGLIASALRDMHATKVVEFRFFRFDNGILSKPSWRSLPVSSETMDSIVSSLDSDNASEVFDFSNEDYNAYKHKQVSMVFCVGGVDGKQYSSDAFRAMTIATIHATCSAVNPVDVVVKMTENSRTARSNRFF</sequence>
<dbReference type="EMBL" id="HBHQ01022248">
    <property type="protein sequence ID" value="CAD9823210.1"/>
    <property type="molecule type" value="Transcribed_RNA"/>
</dbReference>
<evidence type="ECO:0000313" key="2">
    <source>
        <dbReference type="EMBL" id="CAD9823210.1"/>
    </source>
</evidence>